<evidence type="ECO:0000256" key="4">
    <source>
        <dbReference type="ARBA" id="ARBA00016244"/>
    </source>
</evidence>
<dbReference type="SUPFAM" id="SSF64518">
    <property type="entry name" value="Phase 1 flagellin"/>
    <property type="match status" value="1"/>
</dbReference>
<proteinExistence type="inferred from homology"/>
<gene>
    <name evidence="7 11" type="primary">flgK</name>
    <name evidence="11" type="ORF">H0A61_02819</name>
</gene>
<dbReference type="Proteomes" id="UP000662904">
    <property type="component" value="Chromosome"/>
</dbReference>
<dbReference type="InterPro" id="IPR053927">
    <property type="entry name" value="FlgK_helical"/>
</dbReference>
<comment type="similarity">
    <text evidence="3 7">Belongs to the flagella basal body rod proteins family.</text>
</comment>
<evidence type="ECO:0000256" key="8">
    <source>
        <dbReference type="SAM" id="Coils"/>
    </source>
</evidence>
<evidence type="ECO:0000313" key="11">
    <source>
        <dbReference type="EMBL" id="QSQ10412.1"/>
    </source>
</evidence>
<keyword evidence="8" id="KW-0175">Coiled coil</keyword>
<evidence type="ECO:0000259" key="10">
    <source>
        <dbReference type="Pfam" id="PF22638"/>
    </source>
</evidence>
<keyword evidence="11" id="KW-0969">Cilium</keyword>
<comment type="subcellular location">
    <subcellularLocation>
        <location evidence="1 7">Bacterial flagellum</location>
    </subcellularLocation>
    <subcellularLocation>
        <location evidence="2 7">Secreted</location>
    </subcellularLocation>
</comment>
<dbReference type="Pfam" id="PF22638">
    <property type="entry name" value="FlgK_D1"/>
    <property type="match status" value="1"/>
</dbReference>
<dbReference type="PANTHER" id="PTHR30033">
    <property type="entry name" value="FLAGELLAR HOOK-ASSOCIATED PROTEIN 1"/>
    <property type="match status" value="1"/>
</dbReference>
<name>A0A8A0RR93_9FIRM</name>
<dbReference type="GO" id="GO:0005576">
    <property type="term" value="C:extracellular region"/>
    <property type="evidence" value="ECO:0007669"/>
    <property type="project" value="UniProtKB-SubCell"/>
</dbReference>
<evidence type="ECO:0000256" key="3">
    <source>
        <dbReference type="ARBA" id="ARBA00009677"/>
    </source>
</evidence>
<feature type="domain" description="Flagellar basal-body/hook protein C-terminal" evidence="9">
    <location>
        <begin position="427"/>
        <end position="463"/>
    </location>
</feature>
<evidence type="ECO:0000256" key="1">
    <source>
        <dbReference type="ARBA" id="ARBA00004365"/>
    </source>
</evidence>
<evidence type="ECO:0000259" key="9">
    <source>
        <dbReference type="Pfam" id="PF06429"/>
    </source>
</evidence>
<dbReference type="KEGG" id="kme:H0A61_02819"/>
<keyword evidence="11" id="KW-0966">Cell projection</keyword>
<dbReference type="GO" id="GO:0044780">
    <property type="term" value="P:bacterial-type flagellum assembly"/>
    <property type="evidence" value="ECO:0007669"/>
    <property type="project" value="InterPro"/>
</dbReference>
<keyword evidence="6 7" id="KW-0975">Bacterial flagellum</keyword>
<feature type="domain" description="Flagellar hook-associated protein FlgK helical" evidence="10">
    <location>
        <begin position="102"/>
        <end position="320"/>
    </location>
</feature>
<dbReference type="RefSeq" id="WP_206707722.1">
    <property type="nucleotide sequence ID" value="NZ_CP059066.1"/>
</dbReference>
<dbReference type="AlphaFoldDB" id="A0A8A0RR93"/>
<dbReference type="Pfam" id="PF06429">
    <property type="entry name" value="Flg_bbr_C"/>
    <property type="match status" value="1"/>
</dbReference>
<keyword evidence="11" id="KW-0282">Flagellum</keyword>
<evidence type="ECO:0000256" key="5">
    <source>
        <dbReference type="ARBA" id="ARBA00022525"/>
    </source>
</evidence>
<evidence type="ECO:0000256" key="7">
    <source>
        <dbReference type="RuleBase" id="RU362065"/>
    </source>
</evidence>
<evidence type="ECO:0000256" key="2">
    <source>
        <dbReference type="ARBA" id="ARBA00004613"/>
    </source>
</evidence>
<dbReference type="InterPro" id="IPR010930">
    <property type="entry name" value="Flg_bb/hook_C_dom"/>
</dbReference>
<accession>A0A8A0RR93</accession>
<dbReference type="PRINTS" id="PR01005">
    <property type="entry name" value="FLGHOOKAP1"/>
</dbReference>
<organism evidence="11 12">
    <name type="scientific">Koleobacter methoxysyntrophicus</name>
    <dbReference type="NCBI Taxonomy" id="2751313"/>
    <lineage>
        <taxon>Bacteria</taxon>
        <taxon>Bacillati</taxon>
        <taxon>Bacillota</taxon>
        <taxon>Clostridia</taxon>
        <taxon>Koleobacterales</taxon>
        <taxon>Koleobacteraceae</taxon>
        <taxon>Koleobacter</taxon>
    </lineage>
</organism>
<evidence type="ECO:0000256" key="6">
    <source>
        <dbReference type="ARBA" id="ARBA00023143"/>
    </source>
</evidence>
<protein>
    <recommendedName>
        <fullName evidence="4 7">Flagellar hook-associated protein 1</fullName>
        <shortName evidence="7">HAP1</shortName>
    </recommendedName>
</protein>
<dbReference type="EMBL" id="CP059066">
    <property type="protein sequence ID" value="QSQ10412.1"/>
    <property type="molecule type" value="Genomic_DNA"/>
</dbReference>
<keyword evidence="12" id="KW-1185">Reference proteome</keyword>
<feature type="coiled-coil region" evidence="8">
    <location>
        <begin position="173"/>
        <end position="200"/>
    </location>
</feature>
<sequence length="472" mass="52729">MRSAFFGLEIAKRALFTHQHSLYVTGHNIANANTEGYSRQRGIHAATYPQFSYSLNRPTFAGITGTGVEMQEIRRMRDQFIDRDFRNENQIFGEWETKRDILQKIEYIFNEPSDSGIRSVLDEFWNSFQELSKNPENPTVRAVVHQRGIALAETINHTYTQFKELQMQVNEAIDVKVKEINSLSLQIADLNDQILKTEATGDNANDLRDRRDFLVDQLSKIVKLYVDEDNNGMYTISVTGAALVTGKYYNPIEFDVTDITSVITFTDLGYNLVTDGGELKGLLEMRDNALPYYMKGLEDIAQALMDEINPIHSTGFGLGDASVDPTLTGNDFFISGSGNNLIELNPALNVLERIAAASSNNTPGDGSNALLIAQLKQKKIATLANGTFDDYTKSLISALGVDTQEAIRMTDNQQLLLTQIENRRESVSGVSLDEEMSNMIKFQHGYNSAARMVTAIDEMLEVVVNKMGIVGR</sequence>
<dbReference type="GO" id="GO:0009424">
    <property type="term" value="C:bacterial-type flagellum hook"/>
    <property type="evidence" value="ECO:0007669"/>
    <property type="project" value="UniProtKB-UniRule"/>
</dbReference>
<dbReference type="InterPro" id="IPR002371">
    <property type="entry name" value="FlgK"/>
</dbReference>
<dbReference type="NCBIfam" id="TIGR02492">
    <property type="entry name" value="flgK_ends"/>
    <property type="match status" value="1"/>
</dbReference>
<evidence type="ECO:0000313" key="12">
    <source>
        <dbReference type="Proteomes" id="UP000662904"/>
    </source>
</evidence>
<dbReference type="PANTHER" id="PTHR30033:SF1">
    <property type="entry name" value="FLAGELLAR HOOK-ASSOCIATED PROTEIN 1"/>
    <property type="match status" value="1"/>
</dbReference>
<dbReference type="GO" id="GO:0005198">
    <property type="term" value="F:structural molecule activity"/>
    <property type="evidence" value="ECO:0007669"/>
    <property type="project" value="UniProtKB-UniRule"/>
</dbReference>
<reference evidence="11" key="1">
    <citation type="submission" date="2020-07" db="EMBL/GenBank/DDBJ databases">
        <title>Koleobacter methoxysyntrophicus gen. nov., sp. nov., a novel anaerobic bacterium isolated from deep subsurface oil field and proposal of Koleobacterales ord. nov. in the phylum Firmicutes.</title>
        <authorList>
            <person name="Sakamoto S."/>
            <person name="Tamaki H."/>
        </authorList>
    </citation>
    <scope>NUCLEOTIDE SEQUENCE</scope>
    <source>
        <strain evidence="11">NRmbB1</strain>
    </source>
</reference>
<keyword evidence="5 7" id="KW-0964">Secreted</keyword>